<keyword evidence="1" id="KW-0732">Signal</keyword>
<proteinExistence type="predicted"/>
<keyword evidence="3" id="KW-1185">Reference proteome</keyword>
<accession>A0A6P7FZX2</accession>
<dbReference type="GeneID" id="114336052"/>
<evidence type="ECO:0000313" key="4">
    <source>
        <dbReference type="RefSeq" id="XP_028142174.1"/>
    </source>
</evidence>
<dbReference type="Proteomes" id="UP001652700">
    <property type="component" value="Unplaced"/>
</dbReference>
<sequence length="170" mass="18448">MKNLHLIYVLCLFYCFTKTFSMPMNNEAKVILVPISYGPQNQQSRGPLDFIGNLIQSTGLIPIEINVPDTFSSVGNTVGGWATNVGNFAQGVGTTFQGFTQNIGSGVQNFAQGLVQRVPILGTIIRPTATGGSSQRYYILVPAQNYFEPNSAGQNIKTLNISPDLLEVFP</sequence>
<dbReference type="RefSeq" id="XP_028142174.1">
    <property type="nucleotide sequence ID" value="XM_028286373.1"/>
</dbReference>
<dbReference type="OrthoDB" id="6737641at2759"/>
<gene>
    <name evidence="4" type="primary">LOC114336052</name>
</gene>
<reference evidence="2" key="2">
    <citation type="submission" date="2025-05" db="UniProtKB">
        <authorList>
            <consortium name="EnsemblMetazoa"/>
        </authorList>
    </citation>
    <scope>IDENTIFICATION</scope>
</reference>
<dbReference type="AlphaFoldDB" id="A0A6P7FZX2"/>
<evidence type="ECO:0000256" key="1">
    <source>
        <dbReference type="SAM" id="SignalP"/>
    </source>
</evidence>
<dbReference type="EnsemblMetazoa" id="XM_028286373.2">
    <property type="protein sequence ID" value="XP_028142174.1"/>
    <property type="gene ID" value="LOC114336052"/>
</dbReference>
<feature type="chain" id="PRO_5027893319" evidence="1">
    <location>
        <begin position="22"/>
        <end position="170"/>
    </location>
</feature>
<evidence type="ECO:0000313" key="3">
    <source>
        <dbReference type="Proteomes" id="UP001652700"/>
    </source>
</evidence>
<evidence type="ECO:0000313" key="2">
    <source>
        <dbReference type="EnsemblMetazoa" id="XP_028142174.1"/>
    </source>
</evidence>
<protein>
    <submittedName>
        <fullName evidence="4">Uncharacterized protein LOC114336052 isoform X2</fullName>
    </submittedName>
</protein>
<name>A0A6P7FZX2_DIAVI</name>
<organism evidence="4">
    <name type="scientific">Diabrotica virgifera virgifera</name>
    <name type="common">western corn rootworm</name>
    <dbReference type="NCBI Taxonomy" id="50390"/>
    <lineage>
        <taxon>Eukaryota</taxon>
        <taxon>Metazoa</taxon>
        <taxon>Ecdysozoa</taxon>
        <taxon>Arthropoda</taxon>
        <taxon>Hexapoda</taxon>
        <taxon>Insecta</taxon>
        <taxon>Pterygota</taxon>
        <taxon>Neoptera</taxon>
        <taxon>Endopterygota</taxon>
        <taxon>Coleoptera</taxon>
        <taxon>Polyphaga</taxon>
        <taxon>Cucujiformia</taxon>
        <taxon>Chrysomeloidea</taxon>
        <taxon>Chrysomelidae</taxon>
        <taxon>Galerucinae</taxon>
        <taxon>Diabroticina</taxon>
        <taxon>Diabroticites</taxon>
        <taxon>Diabrotica</taxon>
    </lineage>
</organism>
<feature type="signal peptide" evidence="1">
    <location>
        <begin position="1"/>
        <end position="21"/>
    </location>
</feature>
<reference evidence="4" key="1">
    <citation type="submission" date="2025-04" db="UniProtKB">
        <authorList>
            <consortium name="RefSeq"/>
        </authorList>
    </citation>
    <scope>IDENTIFICATION</scope>
    <source>
        <tissue evidence="4">Whole insect</tissue>
    </source>
</reference>